<organism evidence="3 4">
    <name type="scientific">Chryseobacterium limigenitum</name>
    <dbReference type="NCBI Taxonomy" id="1612149"/>
    <lineage>
        <taxon>Bacteria</taxon>
        <taxon>Pseudomonadati</taxon>
        <taxon>Bacteroidota</taxon>
        <taxon>Flavobacteriia</taxon>
        <taxon>Flavobacteriales</taxon>
        <taxon>Weeksellaceae</taxon>
        <taxon>Chryseobacterium group</taxon>
        <taxon>Chryseobacterium</taxon>
    </lineage>
</organism>
<sequence>MKKTILAGMLLATFSTSMMSANTVKFAEPEQANFFCYKISYVTEKEGSCTVTYKVTTKYFLCCPLSSTKAVYSKSCATTSGGNGTGTGTGTGGQN</sequence>
<feature type="signal peptide" evidence="2">
    <location>
        <begin position="1"/>
        <end position="20"/>
    </location>
</feature>
<feature type="region of interest" description="Disordered" evidence="1">
    <location>
        <begin position="76"/>
        <end position="95"/>
    </location>
</feature>
<name>A0A1K2IZ50_9FLAO</name>
<proteinExistence type="predicted"/>
<evidence type="ECO:0000256" key="2">
    <source>
        <dbReference type="SAM" id="SignalP"/>
    </source>
</evidence>
<reference evidence="4" key="1">
    <citation type="submission" date="2016-10" db="EMBL/GenBank/DDBJ databases">
        <authorList>
            <person name="Varghese N."/>
            <person name="Submissions S."/>
        </authorList>
    </citation>
    <scope>NUCLEOTIDE SEQUENCE [LARGE SCALE GENOMIC DNA]</scope>
    <source>
        <strain evidence="4">SUR2</strain>
    </source>
</reference>
<gene>
    <name evidence="3" type="ORF">SAMN05216324_1374</name>
</gene>
<accession>A0A1K2IZ50</accession>
<evidence type="ECO:0000256" key="1">
    <source>
        <dbReference type="SAM" id="MobiDB-lite"/>
    </source>
</evidence>
<keyword evidence="2" id="KW-0732">Signal</keyword>
<feature type="compositionally biased region" description="Gly residues" evidence="1">
    <location>
        <begin position="81"/>
        <end position="95"/>
    </location>
</feature>
<feature type="chain" id="PRO_5009678697" evidence="2">
    <location>
        <begin position="21"/>
        <end position="95"/>
    </location>
</feature>
<keyword evidence="4" id="KW-1185">Reference proteome</keyword>
<dbReference type="Proteomes" id="UP000182034">
    <property type="component" value="Unassembled WGS sequence"/>
</dbReference>
<evidence type="ECO:0000313" key="3">
    <source>
        <dbReference type="EMBL" id="SFZ97059.1"/>
    </source>
</evidence>
<dbReference type="AlphaFoldDB" id="A0A1K2IZ50"/>
<protein>
    <submittedName>
        <fullName evidence="3">Uncharacterized protein</fullName>
    </submittedName>
</protein>
<dbReference type="EMBL" id="FPKW01000037">
    <property type="protein sequence ID" value="SFZ97059.1"/>
    <property type="molecule type" value="Genomic_DNA"/>
</dbReference>
<evidence type="ECO:0000313" key="4">
    <source>
        <dbReference type="Proteomes" id="UP000182034"/>
    </source>
</evidence>